<protein>
    <submittedName>
        <fullName evidence="1">Uncharacterized protein</fullName>
    </submittedName>
</protein>
<evidence type="ECO:0000313" key="2">
    <source>
        <dbReference type="Proteomes" id="UP000785679"/>
    </source>
</evidence>
<dbReference type="AlphaFoldDB" id="A0A8J8SUS1"/>
<name>A0A8J8SUS1_HALGN</name>
<accession>A0A8J8SUS1</accession>
<keyword evidence="2" id="KW-1185">Reference proteome</keyword>
<reference evidence="1" key="1">
    <citation type="submission" date="2019-06" db="EMBL/GenBank/DDBJ databases">
        <authorList>
            <person name="Zheng W."/>
        </authorList>
    </citation>
    <scope>NUCLEOTIDE SEQUENCE</scope>
    <source>
        <strain evidence="1">QDHG01</strain>
    </source>
</reference>
<proteinExistence type="predicted"/>
<organism evidence="1 2">
    <name type="scientific">Halteria grandinella</name>
    <dbReference type="NCBI Taxonomy" id="5974"/>
    <lineage>
        <taxon>Eukaryota</taxon>
        <taxon>Sar</taxon>
        <taxon>Alveolata</taxon>
        <taxon>Ciliophora</taxon>
        <taxon>Intramacronucleata</taxon>
        <taxon>Spirotrichea</taxon>
        <taxon>Stichotrichia</taxon>
        <taxon>Sporadotrichida</taxon>
        <taxon>Halteriidae</taxon>
        <taxon>Halteria</taxon>
    </lineage>
</organism>
<dbReference type="Proteomes" id="UP000785679">
    <property type="component" value="Unassembled WGS sequence"/>
</dbReference>
<evidence type="ECO:0000313" key="1">
    <source>
        <dbReference type="EMBL" id="TNV71612.1"/>
    </source>
</evidence>
<sequence>MVLFIQNNHYNQKYFFVNTQQILQCQPSENLTQNNNQYQLLVTELYYVNDLQGFFNIINDNSIKLPQQRGFRIYQLYI</sequence>
<gene>
    <name evidence="1" type="ORF">FGO68_gene11713</name>
</gene>
<comment type="caution">
    <text evidence="1">The sequence shown here is derived from an EMBL/GenBank/DDBJ whole genome shotgun (WGS) entry which is preliminary data.</text>
</comment>
<dbReference type="EMBL" id="RRYP01029743">
    <property type="protein sequence ID" value="TNV71612.1"/>
    <property type="molecule type" value="Genomic_DNA"/>
</dbReference>